<evidence type="ECO:0000313" key="3">
    <source>
        <dbReference type="Proteomes" id="UP000507962"/>
    </source>
</evidence>
<evidence type="ECO:0000313" key="2">
    <source>
        <dbReference type="EMBL" id="VFQ45113.1"/>
    </source>
</evidence>
<organism evidence="2 3">
    <name type="scientific">Desulfoluna butyratoxydans</name>
    <dbReference type="NCBI Taxonomy" id="231438"/>
    <lineage>
        <taxon>Bacteria</taxon>
        <taxon>Pseudomonadati</taxon>
        <taxon>Thermodesulfobacteriota</taxon>
        <taxon>Desulfobacteria</taxon>
        <taxon>Desulfobacterales</taxon>
        <taxon>Desulfolunaceae</taxon>
        <taxon>Desulfoluna</taxon>
    </lineage>
</organism>
<reference evidence="2 3" key="1">
    <citation type="submission" date="2019-03" db="EMBL/GenBank/DDBJ databases">
        <authorList>
            <person name="Nijsse B."/>
        </authorList>
    </citation>
    <scope>NUCLEOTIDE SEQUENCE [LARGE SCALE GENOMIC DNA]</scope>
    <source>
        <strain evidence="2">Desulfoluna butyratoxydans MSL71</strain>
    </source>
</reference>
<dbReference type="InterPro" id="IPR014710">
    <property type="entry name" value="RmlC-like_jellyroll"/>
</dbReference>
<sequence length="166" mass="18785">MESRVHELIDALDLVPHPEGGYYRETYKSDLFFDAMDEDASFPGRRSTGAAIYFLLEGNDISRMHRIKADELWHFYEGTTLTVHVIHPEGTLEDIRLGADIARGETFQALVKAGCWFGASLEGEGHALVGCTTHPGFEFEDFEMAERDDLLSQWPEHEAVIRKLTP</sequence>
<dbReference type="InterPro" id="IPR011051">
    <property type="entry name" value="RmlC_Cupin_sf"/>
</dbReference>
<proteinExistence type="predicted"/>
<dbReference type="SUPFAM" id="SSF51182">
    <property type="entry name" value="RmlC-like cupins"/>
    <property type="match status" value="1"/>
</dbReference>
<dbReference type="Gene3D" id="2.60.120.10">
    <property type="entry name" value="Jelly Rolls"/>
    <property type="match status" value="1"/>
</dbReference>
<accession>A0A4U8YUS8</accession>
<dbReference type="Proteomes" id="UP000507962">
    <property type="component" value="Unassembled WGS sequence"/>
</dbReference>
<protein>
    <submittedName>
        <fullName evidence="2">Cupin superfamily (Duf985)</fullName>
    </submittedName>
</protein>
<evidence type="ECO:0000259" key="1">
    <source>
        <dbReference type="Pfam" id="PF06172"/>
    </source>
</evidence>
<keyword evidence="3" id="KW-1185">Reference proteome</keyword>
<dbReference type="AlphaFoldDB" id="A0A4U8YUS8"/>
<gene>
    <name evidence="2" type="ORF">MSL71_27700</name>
</gene>
<dbReference type="PANTHER" id="PTHR33387:SF3">
    <property type="entry name" value="DUF985 DOMAIN-CONTAINING PROTEIN"/>
    <property type="match status" value="1"/>
</dbReference>
<feature type="domain" description="DUF985" evidence="1">
    <location>
        <begin position="7"/>
        <end position="145"/>
    </location>
</feature>
<dbReference type="Pfam" id="PF06172">
    <property type="entry name" value="Cupin_5"/>
    <property type="match status" value="1"/>
</dbReference>
<dbReference type="PANTHER" id="PTHR33387">
    <property type="entry name" value="RMLC-LIKE JELLY ROLL FOLD PROTEIN"/>
    <property type="match status" value="1"/>
</dbReference>
<dbReference type="RefSeq" id="WP_180141281.1">
    <property type="nucleotide sequence ID" value="NZ_CAADHO010000004.1"/>
</dbReference>
<name>A0A4U8YUS8_9BACT</name>
<dbReference type="InterPro" id="IPR009327">
    <property type="entry name" value="Cupin_DUF985"/>
</dbReference>
<dbReference type="InterPro" id="IPR039935">
    <property type="entry name" value="YML079W-like"/>
</dbReference>
<dbReference type="CDD" id="cd06121">
    <property type="entry name" value="cupin_YML079wp"/>
    <property type="match status" value="1"/>
</dbReference>
<dbReference type="EMBL" id="CAADHO010000004">
    <property type="protein sequence ID" value="VFQ45113.1"/>
    <property type="molecule type" value="Genomic_DNA"/>
</dbReference>